<dbReference type="Gene3D" id="4.10.240.10">
    <property type="entry name" value="Zn(2)-C6 fungal-type DNA-binding domain"/>
    <property type="match status" value="1"/>
</dbReference>
<evidence type="ECO:0000256" key="1">
    <source>
        <dbReference type="ARBA" id="ARBA00004123"/>
    </source>
</evidence>
<comment type="subcellular location">
    <subcellularLocation>
        <location evidence="1">Nucleus</location>
    </subcellularLocation>
</comment>
<keyword evidence="5" id="KW-1185">Reference proteome</keyword>
<dbReference type="Pfam" id="PF00172">
    <property type="entry name" value="Zn_clus"/>
    <property type="match status" value="1"/>
</dbReference>
<dbReference type="GO" id="GO:0000981">
    <property type="term" value="F:DNA-binding transcription factor activity, RNA polymerase II-specific"/>
    <property type="evidence" value="ECO:0007669"/>
    <property type="project" value="InterPro"/>
</dbReference>
<dbReference type="Proteomes" id="UP000256328">
    <property type="component" value="Unassembled WGS sequence"/>
</dbReference>
<evidence type="ECO:0000313" key="5">
    <source>
        <dbReference type="Proteomes" id="UP000256328"/>
    </source>
</evidence>
<dbReference type="InterPro" id="IPR021858">
    <property type="entry name" value="Fun_TF"/>
</dbReference>
<name>A0A3D8SLY2_9HELO</name>
<dbReference type="SMART" id="SM00066">
    <property type="entry name" value="GAL4"/>
    <property type="match status" value="1"/>
</dbReference>
<dbReference type="OrthoDB" id="3251668at2759"/>
<evidence type="ECO:0000313" key="4">
    <source>
        <dbReference type="EMBL" id="RDW87327.1"/>
    </source>
</evidence>
<dbReference type="SUPFAM" id="SSF57701">
    <property type="entry name" value="Zn2/Cys6 DNA-binding domain"/>
    <property type="match status" value="1"/>
</dbReference>
<keyword evidence="2" id="KW-0539">Nucleus</keyword>
<organism evidence="4 5">
    <name type="scientific">Coleophoma crateriformis</name>
    <dbReference type="NCBI Taxonomy" id="565419"/>
    <lineage>
        <taxon>Eukaryota</taxon>
        <taxon>Fungi</taxon>
        <taxon>Dikarya</taxon>
        <taxon>Ascomycota</taxon>
        <taxon>Pezizomycotina</taxon>
        <taxon>Leotiomycetes</taxon>
        <taxon>Helotiales</taxon>
        <taxon>Dermateaceae</taxon>
        <taxon>Coleophoma</taxon>
    </lineage>
</organism>
<proteinExistence type="predicted"/>
<dbReference type="PANTHER" id="PTHR37534:SF46">
    <property type="entry name" value="ZN(II)2CYS6 TRANSCRIPTION FACTOR (EUROFUNG)"/>
    <property type="match status" value="1"/>
</dbReference>
<evidence type="ECO:0000259" key="3">
    <source>
        <dbReference type="PROSITE" id="PS50048"/>
    </source>
</evidence>
<dbReference type="AlphaFoldDB" id="A0A3D8SLY2"/>
<dbReference type="GO" id="GO:0008270">
    <property type="term" value="F:zinc ion binding"/>
    <property type="evidence" value="ECO:0007669"/>
    <property type="project" value="InterPro"/>
</dbReference>
<comment type="caution">
    <text evidence="4">The sequence shown here is derived from an EMBL/GenBank/DDBJ whole genome shotgun (WGS) entry which is preliminary data.</text>
</comment>
<dbReference type="GO" id="GO:0005634">
    <property type="term" value="C:nucleus"/>
    <property type="evidence" value="ECO:0007669"/>
    <property type="project" value="UniProtKB-SubCell"/>
</dbReference>
<evidence type="ECO:0000256" key="2">
    <source>
        <dbReference type="ARBA" id="ARBA00023242"/>
    </source>
</evidence>
<protein>
    <recommendedName>
        <fullName evidence="3">Zn(2)-C6 fungal-type domain-containing protein</fullName>
    </recommendedName>
</protein>
<dbReference type="InterPro" id="IPR001138">
    <property type="entry name" value="Zn2Cys6_DnaBD"/>
</dbReference>
<sequence length="446" mass="49880">MPRVRTIEGSCWACKERRVICDLTHPTCNKCASSGRSCDYGRVRLKWTDCIASRGRLAGQKIPLDRPLMVRRNSDHHLMYFENELLPRFNLSNTIPRFSLASLAGDPLVLQSVIAIGAAHSSYRSASSDPATSLTKSQDRSSAIRIFRENLSGKQSEEVHNSLFMANVLLCMLDGIIDQQSTQDAATHHHILGGKAILNQWGGAPGILQTKKDLPVLMFSIFATMDLTHALLMGGQPFVESTSWVDFADAEPWWGNVKADNEFLAMMAILSQLATLGHSVHNLHEVVPIGTLLSIQKSLEHHATRQSHQEQDPSGLSWASFCTVYRCTAYVYLYRALSGLDIDHPLVQQAVTTAMEIVAGTLLTENLHHCLLFPLLTIGSHCMSEKQRQEIRRRLATSAQFLSFGSLRNLDDFLQRTWARIDRDPNYLAVSWWSLFDEIASATCLF</sequence>
<dbReference type="EMBL" id="PDLN01000004">
    <property type="protein sequence ID" value="RDW87327.1"/>
    <property type="molecule type" value="Genomic_DNA"/>
</dbReference>
<dbReference type="PROSITE" id="PS00463">
    <property type="entry name" value="ZN2_CY6_FUNGAL_1"/>
    <property type="match status" value="1"/>
</dbReference>
<dbReference type="Pfam" id="PF11951">
    <property type="entry name" value="Fungal_trans_2"/>
    <property type="match status" value="1"/>
</dbReference>
<accession>A0A3D8SLY2</accession>
<gene>
    <name evidence="4" type="ORF">BP5796_03021</name>
</gene>
<feature type="domain" description="Zn(2)-C6 fungal-type" evidence="3">
    <location>
        <begin position="10"/>
        <end position="40"/>
    </location>
</feature>
<dbReference type="InterPro" id="IPR036864">
    <property type="entry name" value="Zn2-C6_fun-type_DNA-bd_sf"/>
</dbReference>
<dbReference type="PANTHER" id="PTHR37534">
    <property type="entry name" value="TRANSCRIPTIONAL ACTIVATOR PROTEIN UGA3"/>
    <property type="match status" value="1"/>
</dbReference>
<reference evidence="4 5" key="1">
    <citation type="journal article" date="2018" name="IMA Fungus">
        <title>IMA Genome-F 9: Draft genome sequence of Annulohypoxylon stygium, Aspergillus mulundensis, Berkeleyomyces basicola (syn. Thielaviopsis basicola), Ceratocystis smalleyi, two Cercospora beticola strains, Coleophoma cylindrospora, Fusarium fracticaudum, Phialophora cf. hyalina, and Morchella septimelata.</title>
        <authorList>
            <person name="Wingfield B.D."/>
            <person name="Bills G.F."/>
            <person name="Dong Y."/>
            <person name="Huang W."/>
            <person name="Nel W.J."/>
            <person name="Swalarsk-Parry B.S."/>
            <person name="Vaghefi N."/>
            <person name="Wilken P.M."/>
            <person name="An Z."/>
            <person name="de Beer Z.W."/>
            <person name="De Vos L."/>
            <person name="Chen L."/>
            <person name="Duong T.A."/>
            <person name="Gao Y."/>
            <person name="Hammerbacher A."/>
            <person name="Kikkert J.R."/>
            <person name="Li Y."/>
            <person name="Li H."/>
            <person name="Li K."/>
            <person name="Li Q."/>
            <person name="Liu X."/>
            <person name="Ma X."/>
            <person name="Naidoo K."/>
            <person name="Pethybridge S.J."/>
            <person name="Sun J."/>
            <person name="Steenkamp E.T."/>
            <person name="van der Nest M.A."/>
            <person name="van Wyk S."/>
            <person name="Wingfield M.J."/>
            <person name="Xiong C."/>
            <person name="Yue Q."/>
            <person name="Zhang X."/>
        </authorList>
    </citation>
    <scope>NUCLEOTIDE SEQUENCE [LARGE SCALE GENOMIC DNA]</scope>
    <source>
        <strain evidence="4 5">BP5796</strain>
    </source>
</reference>
<dbReference type="PROSITE" id="PS50048">
    <property type="entry name" value="ZN2_CY6_FUNGAL_2"/>
    <property type="match status" value="1"/>
</dbReference>